<dbReference type="SUPFAM" id="SSF82607">
    <property type="entry name" value="YbaB-like"/>
    <property type="match status" value="1"/>
</dbReference>
<reference evidence="5" key="1">
    <citation type="submission" date="2020-07" db="EMBL/GenBank/DDBJ databases">
        <authorList>
            <person name="Tarantini F.S."/>
            <person name="Hong K.W."/>
            <person name="Chan K.G."/>
        </authorList>
    </citation>
    <scope>NUCLEOTIDE SEQUENCE</scope>
    <source>
        <strain evidence="5">32-07</strain>
    </source>
</reference>
<dbReference type="HAMAP" id="MF_00274">
    <property type="entry name" value="DNA_YbaB_EbfC"/>
    <property type="match status" value="1"/>
</dbReference>
<feature type="coiled-coil region" evidence="3">
    <location>
        <begin position="9"/>
        <end position="36"/>
    </location>
</feature>
<evidence type="ECO:0000313" key="5">
    <source>
        <dbReference type="EMBL" id="QXJ23095.1"/>
    </source>
</evidence>
<dbReference type="EMBL" id="CP059572">
    <property type="protein sequence ID" value="QXJ23095.1"/>
    <property type="molecule type" value="Genomic_DNA"/>
</dbReference>
<dbReference type="NCBIfam" id="TIGR00103">
    <property type="entry name" value="DNA_YbaB_EbfC"/>
    <property type="match status" value="1"/>
</dbReference>
<keyword evidence="6" id="KW-1185">Reference proteome</keyword>
<sequence>MEPGGQLNIQELLQQAQAVQEQLFTAQRELAEAEVKGTAGGGLVTATVNGEGEVTGLSIDPKAIDPDDTADTAETIADLVLAAIRDASREARELQQEKMGPLTAGLGGLGGGMPGFGGGGMPPGMPGGLPGGFPGLGGGTGESGESGGAGGSGGTGGTGETGGSGGSGA</sequence>
<feature type="region of interest" description="Disordered" evidence="4">
    <location>
        <begin position="126"/>
        <end position="169"/>
    </location>
</feature>
<dbReference type="InterPro" id="IPR036894">
    <property type="entry name" value="YbaB-like_sf"/>
</dbReference>
<protein>
    <recommendedName>
        <fullName evidence="2">Nucleoid-associated protein AGRA3207_004211</fullName>
    </recommendedName>
</protein>
<evidence type="ECO:0000313" key="6">
    <source>
        <dbReference type="Proteomes" id="UP001049518"/>
    </source>
</evidence>
<dbReference type="RefSeq" id="WP_338028200.1">
    <property type="nucleotide sequence ID" value="NZ_CP059572.1"/>
</dbReference>
<comment type="similarity">
    <text evidence="2">Belongs to the YbaB/EbfC family.</text>
</comment>
<name>A0ABX8QW75_9ACTN</name>
<keyword evidence="1 2" id="KW-0238">DNA-binding</keyword>
<proteinExistence type="inferred from homology"/>
<dbReference type="Proteomes" id="UP001049518">
    <property type="component" value="Chromosome"/>
</dbReference>
<evidence type="ECO:0000256" key="2">
    <source>
        <dbReference type="HAMAP-Rule" id="MF_00274"/>
    </source>
</evidence>
<dbReference type="Pfam" id="PF02575">
    <property type="entry name" value="YbaB_DNA_bd"/>
    <property type="match status" value="1"/>
</dbReference>
<gene>
    <name evidence="5" type="ORF">AGRA3207_004211</name>
</gene>
<keyword evidence="2" id="KW-0963">Cytoplasm</keyword>
<organism evidence="5 6">
    <name type="scientific">Actinomadura graeca</name>
    <dbReference type="NCBI Taxonomy" id="2750812"/>
    <lineage>
        <taxon>Bacteria</taxon>
        <taxon>Bacillati</taxon>
        <taxon>Actinomycetota</taxon>
        <taxon>Actinomycetes</taxon>
        <taxon>Streptosporangiales</taxon>
        <taxon>Thermomonosporaceae</taxon>
        <taxon>Actinomadura</taxon>
    </lineage>
</organism>
<keyword evidence="3" id="KW-0175">Coiled coil</keyword>
<dbReference type="PANTHER" id="PTHR33449:SF1">
    <property type="entry name" value="NUCLEOID-ASSOCIATED PROTEIN YBAB"/>
    <property type="match status" value="1"/>
</dbReference>
<dbReference type="PANTHER" id="PTHR33449">
    <property type="entry name" value="NUCLEOID-ASSOCIATED PROTEIN YBAB"/>
    <property type="match status" value="1"/>
</dbReference>
<evidence type="ECO:0000256" key="1">
    <source>
        <dbReference type="ARBA" id="ARBA00023125"/>
    </source>
</evidence>
<dbReference type="Gene3D" id="3.30.1310.10">
    <property type="entry name" value="Nucleoid-associated protein YbaB-like domain"/>
    <property type="match status" value="1"/>
</dbReference>
<evidence type="ECO:0000256" key="3">
    <source>
        <dbReference type="SAM" id="Coils"/>
    </source>
</evidence>
<accession>A0ABX8QW75</accession>
<dbReference type="InterPro" id="IPR004401">
    <property type="entry name" value="YbaB/EbfC"/>
</dbReference>
<evidence type="ECO:0000256" key="4">
    <source>
        <dbReference type="SAM" id="MobiDB-lite"/>
    </source>
</evidence>
<comment type="subunit">
    <text evidence="2">Homodimer.</text>
</comment>
<comment type="function">
    <text evidence="2">Binds to DNA and alters its conformation. May be involved in regulation of gene expression, nucleoid organization and DNA protection.</text>
</comment>
<comment type="subcellular location">
    <subcellularLocation>
        <location evidence="2">Cytoplasm</location>
        <location evidence="2">Nucleoid</location>
    </subcellularLocation>
</comment>